<reference evidence="2 3" key="1">
    <citation type="journal article" date="2013" name="PLoS Genet.">
        <title>Distinctive expansion of potential virulence genes in the genome of the oomycete fish pathogen Saprolegnia parasitica.</title>
        <authorList>
            <person name="Jiang R.H."/>
            <person name="de Bruijn I."/>
            <person name="Haas B.J."/>
            <person name="Belmonte R."/>
            <person name="Lobach L."/>
            <person name="Christie J."/>
            <person name="van den Ackerveken G."/>
            <person name="Bottin A."/>
            <person name="Bulone V."/>
            <person name="Diaz-Moreno S.M."/>
            <person name="Dumas B."/>
            <person name="Fan L."/>
            <person name="Gaulin E."/>
            <person name="Govers F."/>
            <person name="Grenville-Briggs L.J."/>
            <person name="Horner N.R."/>
            <person name="Levin J.Z."/>
            <person name="Mammella M."/>
            <person name="Meijer H.J."/>
            <person name="Morris P."/>
            <person name="Nusbaum C."/>
            <person name="Oome S."/>
            <person name="Phillips A.J."/>
            <person name="van Rooyen D."/>
            <person name="Rzeszutek E."/>
            <person name="Saraiva M."/>
            <person name="Secombes C.J."/>
            <person name="Seidl M.F."/>
            <person name="Snel B."/>
            <person name="Stassen J.H."/>
            <person name="Sykes S."/>
            <person name="Tripathy S."/>
            <person name="van den Berg H."/>
            <person name="Vega-Arreguin J.C."/>
            <person name="Wawra S."/>
            <person name="Young S.K."/>
            <person name="Zeng Q."/>
            <person name="Dieguez-Uribeondo J."/>
            <person name="Russ C."/>
            <person name="Tyler B.M."/>
            <person name="van West P."/>
        </authorList>
    </citation>
    <scope>NUCLEOTIDE SEQUENCE [LARGE SCALE GENOMIC DNA]</scope>
    <source>
        <strain evidence="2 3">CBS 223.65</strain>
    </source>
</reference>
<evidence type="ECO:0000313" key="2">
    <source>
        <dbReference type="EMBL" id="KDO16180.1"/>
    </source>
</evidence>
<dbReference type="OrthoDB" id="69705at2759"/>
<evidence type="ECO:0000313" key="3">
    <source>
        <dbReference type="Proteomes" id="UP000030745"/>
    </source>
</evidence>
<dbReference type="VEuPathDB" id="FungiDB:SPRG_18284"/>
<keyword evidence="1" id="KW-0732">Signal</keyword>
<name>A0A067BHK2_SAPPC</name>
<accession>A0A067BHK2</accession>
<feature type="signal peptide" evidence="1">
    <location>
        <begin position="1"/>
        <end position="19"/>
    </location>
</feature>
<dbReference type="AlphaFoldDB" id="A0A067BHK2"/>
<evidence type="ECO:0000256" key="1">
    <source>
        <dbReference type="SAM" id="SignalP"/>
    </source>
</evidence>
<dbReference type="Proteomes" id="UP000030745">
    <property type="component" value="Unassembled WGS sequence"/>
</dbReference>
<dbReference type="RefSeq" id="XP_012213112.1">
    <property type="nucleotide sequence ID" value="XM_012357722.1"/>
</dbReference>
<dbReference type="InterPro" id="IPR012295">
    <property type="entry name" value="TBP_dom_sf"/>
</dbReference>
<dbReference type="GeneID" id="24139809"/>
<evidence type="ECO:0008006" key="4">
    <source>
        <dbReference type="Google" id="ProtNLM"/>
    </source>
</evidence>
<dbReference type="KEGG" id="spar:SPRG_18284"/>
<organism evidence="2 3">
    <name type="scientific">Saprolegnia parasitica (strain CBS 223.65)</name>
    <dbReference type="NCBI Taxonomy" id="695850"/>
    <lineage>
        <taxon>Eukaryota</taxon>
        <taxon>Sar</taxon>
        <taxon>Stramenopiles</taxon>
        <taxon>Oomycota</taxon>
        <taxon>Saprolegniomycetes</taxon>
        <taxon>Saprolegniales</taxon>
        <taxon>Saprolegniaceae</taxon>
        <taxon>Saprolegnia</taxon>
    </lineage>
</organism>
<dbReference type="EMBL" id="KK584281">
    <property type="protein sequence ID" value="KDO16180.1"/>
    <property type="molecule type" value="Genomic_DNA"/>
</dbReference>
<protein>
    <recommendedName>
        <fullName evidence="4">Beta-adaptin appendage C-terminal subdomain domain-containing protein</fullName>
    </recommendedName>
</protein>
<feature type="chain" id="PRO_5001637565" description="Beta-adaptin appendage C-terminal subdomain domain-containing protein" evidence="1">
    <location>
        <begin position="20"/>
        <end position="634"/>
    </location>
</feature>
<dbReference type="Gene3D" id="3.30.310.10">
    <property type="entry name" value="TATA-Binding Protein"/>
    <property type="match status" value="1"/>
</dbReference>
<gene>
    <name evidence="2" type="ORF">SPRG_18284</name>
</gene>
<proteinExistence type="predicted"/>
<keyword evidence="3" id="KW-1185">Reference proteome</keyword>
<sequence length="634" mass="68735">MRRWATVVLLLTALYAADCASPDVALQHPPDVRALLAERNATASAMTNATTSKATTIAPATIMATTIKAANLATTAKKTTTQWCVDGGFTFDLNFAKAFADIPAFGNYFVSQWSASLPSQYEVQFRDLAPSPRDNTKPFVVFSVCAPATTSSEQWLVSVQKHIPVLYTVIALPLSADQDEAIGRLRVYHRSAKIAPASIDLTPVRSVVALVSPASNGVPSFESTLIAHNSGGTPATVYAIVCYDMRDWRDTAIALPEPIVLQPKHKASLTFRGPLIPNAGVNPNLVASDLHLSLHLVQSSGSPVETTVTATLDAPETTKEATLPPTSAPDAKHDKGALVALDAQPNAADEDEFARVRNRLHSQGVVANSAFPSATFKAISACLVLGVVVYTSYFAYARLRNRSMAWTQLVGRKKQKAKYPNDNIQDSALDEFDDHFEEDDGLLSPTAAPKPPPVLAQETDPQHVWGQQPARVVSPAHRAPLFPETTPTKRTAPTISAVVPEPLELDPSIRIHPKRFESLWGEYMERAKWQRAISLRPDANAVMTRFYDMGLVCMASGSVQLTDKYLFYTAEPSAPDAFYFCDVAIQFISLEVDVSVRTPRETSAAKMHAFVQRVKMALDDLDAGASPPTPAPSD</sequence>
<dbReference type="OMA" id="DASIRMH"/>